<dbReference type="AlphaFoldDB" id="A0AA97FA35"/>
<evidence type="ECO:0000256" key="1">
    <source>
        <dbReference type="SAM" id="Phobius"/>
    </source>
</evidence>
<dbReference type="Proteomes" id="UP001301797">
    <property type="component" value="Chromosome"/>
</dbReference>
<dbReference type="EMBL" id="CP043875">
    <property type="protein sequence ID" value="WOF15650.1"/>
    <property type="molecule type" value="Genomic_DNA"/>
</dbReference>
<proteinExistence type="predicted"/>
<evidence type="ECO:0000313" key="2">
    <source>
        <dbReference type="EMBL" id="WOF15650.1"/>
    </source>
</evidence>
<evidence type="ECO:0000313" key="3">
    <source>
        <dbReference type="Proteomes" id="UP001301797"/>
    </source>
</evidence>
<gene>
    <name evidence="2" type="ORF">F1737_02585</name>
</gene>
<dbReference type="GeneID" id="85229020"/>
<dbReference type="KEGG" id="mefw:F1737_02585"/>
<organism evidence="2 3">
    <name type="scientific">Methanochimaera problematica</name>
    <dbReference type="NCBI Taxonomy" id="2609417"/>
    <lineage>
        <taxon>Archaea</taxon>
        <taxon>Methanobacteriati</taxon>
        <taxon>Methanobacteriota</taxon>
        <taxon>Stenosarchaea group</taxon>
        <taxon>Methanomicrobia</taxon>
        <taxon>Methanomicrobiales</taxon>
        <taxon>Methanomicrobiaceae</taxon>
        <taxon>Methanochimaera</taxon>
    </lineage>
</organism>
<keyword evidence="3" id="KW-1185">Reference proteome</keyword>
<keyword evidence="1" id="KW-0812">Transmembrane</keyword>
<reference evidence="2 3" key="1">
    <citation type="submission" date="2019-09" db="EMBL/GenBank/DDBJ databases">
        <title>The complete genome of Methanoplanus sp. FWC-SCC4.</title>
        <authorList>
            <person name="Chen S.-C."/>
            <person name="Zhou Y.-Z."/>
            <person name="Lai M.-C."/>
        </authorList>
    </citation>
    <scope>NUCLEOTIDE SEQUENCE [LARGE SCALE GENOMIC DNA]</scope>
    <source>
        <strain evidence="2 3">FWC-SCC4</strain>
    </source>
</reference>
<sequence length="114" mass="13327">MTWLEFFLSAVILIAIIAFIMYYYFKGSTSELSISRPIEGRVDEYLDRHFEEMVSEWSLADKYQVRSFCNNKNSQILADESKTAVLKDFKESMNAKLTNLEERLNVLEEQIPGK</sequence>
<keyword evidence="1" id="KW-0472">Membrane</keyword>
<name>A0AA97FA35_9EURY</name>
<feature type="transmembrane region" description="Helical" evidence="1">
    <location>
        <begin position="6"/>
        <end position="25"/>
    </location>
</feature>
<dbReference type="RefSeq" id="WP_317137223.1">
    <property type="nucleotide sequence ID" value="NZ_CP043875.1"/>
</dbReference>
<keyword evidence="1" id="KW-1133">Transmembrane helix</keyword>
<accession>A0AA97FA35</accession>
<protein>
    <submittedName>
        <fullName evidence="2">Uncharacterized protein</fullName>
    </submittedName>
</protein>